<dbReference type="CDD" id="cd03784">
    <property type="entry name" value="GT1_Gtf-like"/>
    <property type="match status" value="1"/>
</dbReference>
<accession>A0A226DJ14</accession>
<organism evidence="7 8">
    <name type="scientific">Folsomia candida</name>
    <name type="common">Springtail</name>
    <dbReference type="NCBI Taxonomy" id="158441"/>
    <lineage>
        <taxon>Eukaryota</taxon>
        <taxon>Metazoa</taxon>
        <taxon>Ecdysozoa</taxon>
        <taxon>Arthropoda</taxon>
        <taxon>Hexapoda</taxon>
        <taxon>Collembola</taxon>
        <taxon>Entomobryomorpha</taxon>
        <taxon>Isotomoidea</taxon>
        <taxon>Isotomidae</taxon>
        <taxon>Proisotominae</taxon>
        <taxon>Folsomia</taxon>
    </lineage>
</organism>
<evidence type="ECO:0000313" key="7">
    <source>
        <dbReference type="EMBL" id="OXA44677.1"/>
    </source>
</evidence>
<dbReference type="PROSITE" id="PS00375">
    <property type="entry name" value="UDPGT"/>
    <property type="match status" value="1"/>
</dbReference>
<evidence type="ECO:0000256" key="2">
    <source>
        <dbReference type="ARBA" id="ARBA00022676"/>
    </source>
</evidence>
<evidence type="ECO:0000256" key="1">
    <source>
        <dbReference type="ARBA" id="ARBA00009995"/>
    </source>
</evidence>
<evidence type="ECO:0000313" key="8">
    <source>
        <dbReference type="Proteomes" id="UP000198287"/>
    </source>
</evidence>
<evidence type="ECO:0000256" key="5">
    <source>
        <dbReference type="SAM" id="Phobius"/>
    </source>
</evidence>
<keyword evidence="5" id="KW-0472">Membrane</keyword>
<keyword evidence="5" id="KW-0812">Transmembrane</keyword>
<dbReference type="InterPro" id="IPR050271">
    <property type="entry name" value="UDP-glycosyltransferase"/>
</dbReference>
<dbReference type="InterPro" id="IPR002213">
    <property type="entry name" value="UDP_glucos_trans"/>
</dbReference>
<dbReference type="InterPro" id="IPR035595">
    <property type="entry name" value="UDP_glycos_trans_CS"/>
</dbReference>
<feature type="signal peptide" evidence="6">
    <location>
        <begin position="1"/>
        <end position="23"/>
    </location>
</feature>
<sequence>MSCLLRVAILIAILFGFPHPSSTSRILFLLPLSCRSEVNSIHPLAKELLFRGHHVTWITSLKSELSGSHENYTELVPIPPPDVEDYVGAASILRHRANYVHFIPHLLSWNLTRLAARCNAVYSDPTFQNVVFSPTANFDIVIINGNLHHCLIPIISVLHPSPPPFIAFTTIPFTGEEIRLTGWRQPASFVPSSNLPFTQDMPFGQRLFNFINRIVFTFVFTRYIEHGAESTSAPHLLNRTAGGGKLAPISSIQAEVAMMFSNSHPALSSPRPLTPDIVEVGCLHCREGVSVHPEELNNWMEESPQGVVLFSMGSMFSFPPKLTRLVMETFERLDPVRVLVVGSKMAGGNKVPKNVKVVKWISQQDVLAHKKLRLFVSHGGMQSYLEAAFHAVPVVFLPIYADQAFAAAHVRMIGNGVAVELLDVTAASLKDAIREVLSNPRYKAKANELSVIFKDQPESPLKRAVFWTEYVIRHKGAKHLRSAARKLNYLQYHDIDLVVFIFAMSVFPAWVIVKYKEKFAVVYLGMVGLIMVLIARFIGTHYIYITKQHRRYINSIFPPHAHPHRAFPFSFHHQLYFGRAPAHSLNSVPGFAEFISSSLTNDAGTADSVLNEVKKWALTSATLKEAMAKLNAAVENSDLSSAEGDDTKTRTRKNPTIRNDLDSSDEERTKERTPPSVLSGFPRLEQVRQDKSIEIESINDEAVAFGQGVDARGEEVYAVRNDQTTQDDMISQASSSQGVGNIILEIPAGWVNTGANLADGNDEDLSATDQQVPVLVTIEKEFLVRLQQDISMIKYSLSNLERKFDNLSAHNGIEKSARASLVIPRPFESWEQFKEFDETLNDDLSVKVKLQFARYAESKLTENVYKILRNLFTDLAATKISFKGQKGNFDFSNTNMKQLVFDSVFANDKYLKTERDIEKTIIAWFQHAGGRLKKHVTAKNPRKL</sequence>
<comment type="similarity">
    <text evidence="1">Belongs to the UDP-glycosyltransferase family.</text>
</comment>
<evidence type="ECO:0000256" key="6">
    <source>
        <dbReference type="SAM" id="SignalP"/>
    </source>
</evidence>
<dbReference type="OrthoDB" id="10053513at2759"/>
<protein>
    <submittedName>
        <fullName evidence="7">UDP-glucuronosyltransferase 2C1</fullName>
    </submittedName>
</protein>
<feature type="chain" id="PRO_5013053414" evidence="6">
    <location>
        <begin position="24"/>
        <end position="944"/>
    </location>
</feature>
<dbReference type="GO" id="GO:0008194">
    <property type="term" value="F:UDP-glycosyltransferase activity"/>
    <property type="evidence" value="ECO:0007669"/>
    <property type="project" value="InterPro"/>
</dbReference>
<dbReference type="AlphaFoldDB" id="A0A226DJ14"/>
<dbReference type="FunFam" id="3.40.50.2000:FF:000050">
    <property type="entry name" value="UDP-glucuronosyltransferase"/>
    <property type="match status" value="1"/>
</dbReference>
<keyword evidence="6" id="KW-0732">Signal</keyword>
<dbReference type="PANTHER" id="PTHR48043">
    <property type="entry name" value="EG:EG0003.4 PROTEIN-RELATED"/>
    <property type="match status" value="1"/>
</dbReference>
<dbReference type="SUPFAM" id="SSF53756">
    <property type="entry name" value="UDP-Glycosyltransferase/glycogen phosphorylase"/>
    <property type="match status" value="1"/>
</dbReference>
<dbReference type="PANTHER" id="PTHR48043:SF27">
    <property type="entry name" value="UDP-GLUCURONOSYLTRANSFERASE"/>
    <property type="match status" value="1"/>
</dbReference>
<reference evidence="7 8" key="1">
    <citation type="submission" date="2015-12" db="EMBL/GenBank/DDBJ databases">
        <title>The genome of Folsomia candida.</title>
        <authorList>
            <person name="Faddeeva A."/>
            <person name="Derks M.F."/>
            <person name="Anvar Y."/>
            <person name="Smit S."/>
            <person name="Van Straalen N."/>
            <person name="Roelofs D."/>
        </authorList>
    </citation>
    <scope>NUCLEOTIDE SEQUENCE [LARGE SCALE GENOMIC DNA]</scope>
    <source>
        <strain evidence="7 8">VU population</strain>
        <tissue evidence="7">Whole body</tissue>
    </source>
</reference>
<comment type="caution">
    <text evidence="7">The sequence shown here is derived from an EMBL/GenBank/DDBJ whole genome shotgun (WGS) entry which is preliminary data.</text>
</comment>
<proteinExistence type="inferred from homology"/>
<dbReference type="Proteomes" id="UP000198287">
    <property type="component" value="Unassembled WGS sequence"/>
</dbReference>
<name>A0A226DJ14_FOLCA</name>
<dbReference type="Pfam" id="PF00201">
    <property type="entry name" value="UDPGT"/>
    <property type="match status" value="1"/>
</dbReference>
<keyword evidence="5" id="KW-1133">Transmembrane helix</keyword>
<dbReference type="Gene3D" id="3.40.50.2000">
    <property type="entry name" value="Glycogen Phosphorylase B"/>
    <property type="match status" value="1"/>
</dbReference>
<keyword evidence="8" id="KW-1185">Reference proteome</keyword>
<dbReference type="EMBL" id="LNIX01000019">
    <property type="protein sequence ID" value="OXA44677.1"/>
    <property type="molecule type" value="Genomic_DNA"/>
</dbReference>
<feature type="transmembrane region" description="Helical" evidence="5">
    <location>
        <begin position="495"/>
        <end position="513"/>
    </location>
</feature>
<keyword evidence="2" id="KW-0328">Glycosyltransferase</keyword>
<feature type="transmembrane region" description="Helical" evidence="5">
    <location>
        <begin position="520"/>
        <end position="544"/>
    </location>
</feature>
<gene>
    <name evidence="7" type="ORF">Fcan01_20926</name>
</gene>
<feature type="region of interest" description="Disordered" evidence="4">
    <location>
        <begin position="636"/>
        <end position="679"/>
    </location>
</feature>
<evidence type="ECO:0000256" key="3">
    <source>
        <dbReference type="ARBA" id="ARBA00022679"/>
    </source>
</evidence>
<keyword evidence="3 7" id="KW-0808">Transferase</keyword>
<evidence type="ECO:0000256" key="4">
    <source>
        <dbReference type="SAM" id="MobiDB-lite"/>
    </source>
</evidence>